<feature type="transmembrane region" description="Helical" evidence="1">
    <location>
        <begin position="12"/>
        <end position="32"/>
    </location>
</feature>
<dbReference type="AlphaFoldDB" id="A0A0G1F703"/>
<gene>
    <name evidence="2" type="ORF">UV58_C0008G0005</name>
</gene>
<protein>
    <recommendedName>
        <fullName evidence="4">DUF5671 domain-containing protein</fullName>
    </recommendedName>
</protein>
<reference evidence="2 3" key="1">
    <citation type="journal article" date="2015" name="Nature">
        <title>rRNA introns, odd ribosomes, and small enigmatic genomes across a large radiation of phyla.</title>
        <authorList>
            <person name="Brown C.T."/>
            <person name="Hug L.A."/>
            <person name="Thomas B.C."/>
            <person name="Sharon I."/>
            <person name="Castelle C.J."/>
            <person name="Singh A."/>
            <person name="Wilkins M.J."/>
            <person name="Williams K.H."/>
            <person name="Banfield J.F."/>
        </authorList>
    </citation>
    <scope>NUCLEOTIDE SEQUENCE [LARGE SCALE GENOMIC DNA]</scope>
</reference>
<keyword evidence="1" id="KW-1133">Transmembrane helix</keyword>
<name>A0A0G1F703_9BACT</name>
<sequence length="112" mass="12953">MSNVIEWVKRIYIYIFSAVGLILVIIGGVQIINLGLKTWVFTKADVYYNYPAPRVVPEKGQTVQEPDPKELEEYQRNDLASRRQRQAASAIAMIIVGTPLFLYHWRLTRKQS</sequence>
<evidence type="ECO:0000313" key="2">
    <source>
        <dbReference type="EMBL" id="KKS82618.1"/>
    </source>
</evidence>
<keyword evidence="1" id="KW-0472">Membrane</keyword>
<evidence type="ECO:0000256" key="1">
    <source>
        <dbReference type="SAM" id="Phobius"/>
    </source>
</evidence>
<keyword evidence="1" id="KW-0812">Transmembrane</keyword>
<evidence type="ECO:0000313" key="3">
    <source>
        <dbReference type="Proteomes" id="UP000034810"/>
    </source>
</evidence>
<feature type="transmembrane region" description="Helical" evidence="1">
    <location>
        <begin position="87"/>
        <end position="105"/>
    </location>
</feature>
<dbReference type="EMBL" id="LCFA01000008">
    <property type="protein sequence ID" value="KKS82618.1"/>
    <property type="molecule type" value="Genomic_DNA"/>
</dbReference>
<proteinExistence type="predicted"/>
<organism evidence="2 3">
    <name type="scientific">Candidatus Wolfebacteria bacterium GW2011_GWC1_43_10</name>
    <dbReference type="NCBI Taxonomy" id="1619011"/>
    <lineage>
        <taxon>Bacteria</taxon>
        <taxon>Candidatus Wolfeibacteriota</taxon>
    </lineage>
</organism>
<evidence type="ECO:0008006" key="4">
    <source>
        <dbReference type="Google" id="ProtNLM"/>
    </source>
</evidence>
<dbReference type="Proteomes" id="UP000034810">
    <property type="component" value="Unassembled WGS sequence"/>
</dbReference>
<accession>A0A0G1F703</accession>
<comment type="caution">
    <text evidence="2">The sequence shown here is derived from an EMBL/GenBank/DDBJ whole genome shotgun (WGS) entry which is preliminary data.</text>
</comment>